<dbReference type="Pfam" id="PF06320">
    <property type="entry name" value="GCN5L1"/>
    <property type="match status" value="1"/>
</dbReference>
<dbReference type="OMA" id="LMINTRN"/>
<sequence length="119" mass="13308">MESIIHSHRLSTDTLRAENARLRLNASNALSDLLVNTRNNSISSIHPLLSNLSDIQSLNKQLQLNAVQLSKQTKHWSVSITKLQDTLNELGNLEIVGQTMESQLNDIDSAIRNLILLKN</sequence>
<organism evidence="3 4">
    <name type="scientific">Entamoeba histolytica</name>
    <dbReference type="NCBI Taxonomy" id="5759"/>
    <lineage>
        <taxon>Eukaryota</taxon>
        <taxon>Amoebozoa</taxon>
        <taxon>Evosea</taxon>
        <taxon>Archamoebae</taxon>
        <taxon>Mastigamoebida</taxon>
        <taxon>Entamoebidae</taxon>
        <taxon>Entamoeba</taxon>
    </lineage>
</organism>
<comment type="caution">
    <text evidence="3">The sequence shown here is derived from an EMBL/GenBank/DDBJ whole genome shotgun (WGS) entry which is preliminary data.</text>
</comment>
<evidence type="ECO:0000313" key="4">
    <source>
        <dbReference type="Proteomes" id="UP000078387"/>
    </source>
</evidence>
<dbReference type="Proteomes" id="UP000078387">
    <property type="component" value="Unassembled WGS sequence"/>
</dbReference>
<evidence type="ECO:0000313" key="3">
    <source>
        <dbReference type="EMBL" id="GAT95827.1"/>
    </source>
</evidence>
<evidence type="ECO:0000256" key="2">
    <source>
        <dbReference type="ARBA" id="ARBA00019577"/>
    </source>
</evidence>
<gene>
    <name evidence="3" type="ORF">CL6EHI_095830</name>
</gene>
<dbReference type="GO" id="GO:0016197">
    <property type="term" value="P:endosomal transport"/>
    <property type="evidence" value="ECO:0007669"/>
    <property type="project" value="TreeGrafter"/>
</dbReference>
<evidence type="ECO:0000256" key="1">
    <source>
        <dbReference type="ARBA" id="ARBA00007133"/>
    </source>
</evidence>
<dbReference type="AlphaFoldDB" id="A0A5K1UVX5"/>
<dbReference type="InterPro" id="IPR009395">
    <property type="entry name" value="BLOC1S1"/>
</dbReference>
<reference evidence="3 4" key="1">
    <citation type="submission" date="2016-05" db="EMBL/GenBank/DDBJ databases">
        <title>First whole genome sequencing of Entamoeba histolytica HM1:IMSS-clone-6.</title>
        <authorList>
            <person name="Mukherjee Avik.K."/>
            <person name="Izumyama S."/>
            <person name="Nakada-Tsukui K."/>
            <person name="Nozaki T."/>
        </authorList>
    </citation>
    <scope>NUCLEOTIDE SEQUENCE [LARGE SCALE GENOMIC DNA]</scope>
    <source>
        <strain evidence="3 4">HM1:IMSS clone 6</strain>
    </source>
</reference>
<comment type="similarity">
    <text evidence="1">Belongs to the BLOC1S1 family.</text>
</comment>
<dbReference type="VEuPathDB" id="AmoebaDB:KM1_324080"/>
<dbReference type="GO" id="GO:0031083">
    <property type="term" value="C:BLOC-1 complex"/>
    <property type="evidence" value="ECO:0007669"/>
    <property type="project" value="InterPro"/>
</dbReference>
<accession>A0A5K1UVX5</accession>
<dbReference type="PANTHER" id="PTHR13073">
    <property type="entry name" value="BLOC-1 COMPLEX SUBUNIT 1"/>
    <property type="match status" value="1"/>
</dbReference>
<dbReference type="VEuPathDB" id="AmoebaDB:EHI_095830"/>
<protein>
    <recommendedName>
        <fullName evidence="2">Biogenesis of lysosome-related organelles complex 1 subunit 1</fullName>
    </recommendedName>
</protein>
<dbReference type="VEuPathDB" id="AmoebaDB:EHI5A_268950"/>
<dbReference type="PANTHER" id="PTHR13073:SF0">
    <property type="entry name" value="BIOGENESIS OF LYSOSOME-RELATED ORGANELLES COMPLEX 1 SUBUNIT 1"/>
    <property type="match status" value="1"/>
</dbReference>
<proteinExistence type="inferred from homology"/>
<name>A0A5K1UVX5_ENTHI</name>
<dbReference type="EMBL" id="BDEQ01000001">
    <property type="protein sequence ID" value="GAT95827.1"/>
    <property type="molecule type" value="Genomic_DNA"/>
</dbReference>